<evidence type="ECO:0000313" key="1">
    <source>
        <dbReference type="EMBL" id="KAI5066766.1"/>
    </source>
</evidence>
<name>A0A9D4UGC0_ADICA</name>
<sequence>MFDFYPTKPVYFHSIVRLAEVQDFVVPKDDLPGMEAWTMELFQRIQAEPGLTVAAFCLNLSLNLRDRQYMKHSWVAPLWRQLELEMNPDLEEGGNLHFRVAVRGREYGAMRQVHVHSSEIYSIAAPRGSSTTLPQRCIFRS</sequence>
<comment type="caution">
    <text evidence="1">The sequence shown here is derived from an EMBL/GenBank/DDBJ whole genome shotgun (WGS) entry which is preliminary data.</text>
</comment>
<dbReference type="AlphaFoldDB" id="A0A9D4UGC0"/>
<gene>
    <name evidence="1" type="ORF">GOP47_0017294</name>
</gene>
<keyword evidence="2" id="KW-1185">Reference proteome</keyword>
<reference evidence="1" key="1">
    <citation type="submission" date="2021-01" db="EMBL/GenBank/DDBJ databases">
        <title>Adiantum capillus-veneris genome.</title>
        <authorList>
            <person name="Fang Y."/>
            <person name="Liao Q."/>
        </authorList>
    </citation>
    <scope>NUCLEOTIDE SEQUENCE</scope>
    <source>
        <strain evidence="1">H3</strain>
        <tissue evidence="1">Leaf</tissue>
    </source>
</reference>
<protein>
    <submittedName>
        <fullName evidence="1">Uncharacterized protein</fullName>
    </submittedName>
</protein>
<proteinExistence type="predicted"/>
<accession>A0A9D4UGC0</accession>
<dbReference type="Proteomes" id="UP000886520">
    <property type="component" value="Chromosome 17"/>
</dbReference>
<organism evidence="1 2">
    <name type="scientific">Adiantum capillus-veneris</name>
    <name type="common">Maidenhair fern</name>
    <dbReference type="NCBI Taxonomy" id="13818"/>
    <lineage>
        <taxon>Eukaryota</taxon>
        <taxon>Viridiplantae</taxon>
        <taxon>Streptophyta</taxon>
        <taxon>Embryophyta</taxon>
        <taxon>Tracheophyta</taxon>
        <taxon>Polypodiopsida</taxon>
        <taxon>Polypodiidae</taxon>
        <taxon>Polypodiales</taxon>
        <taxon>Pteridineae</taxon>
        <taxon>Pteridaceae</taxon>
        <taxon>Vittarioideae</taxon>
        <taxon>Adiantum</taxon>
    </lineage>
</organism>
<dbReference type="EMBL" id="JABFUD020000017">
    <property type="protein sequence ID" value="KAI5066766.1"/>
    <property type="molecule type" value="Genomic_DNA"/>
</dbReference>
<evidence type="ECO:0000313" key="2">
    <source>
        <dbReference type="Proteomes" id="UP000886520"/>
    </source>
</evidence>